<dbReference type="CDD" id="cd06261">
    <property type="entry name" value="TM_PBP2"/>
    <property type="match status" value="1"/>
</dbReference>
<dbReference type="PANTHER" id="PTHR30177:SF30">
    <property type="entry name" value="GLYCINE BETAINE UPTAKE SYSTEM PERMEASE PROTEIN YEHY"/>
    <property type="match status" value="1"/>
</dbReference>
<dbReference type="Pfam" id="PF00528">
    <property type="entry name" value="BPD_transp_1"/>
    <property type="match status" value="1"/>
</dbReference>
<evidence type="ECO:0000256" key="4">
    <source>
        <dbReference type="ARBA" id="ARBA00022989"/>
    </source>
</evidence>
<dbReference type="GO" id="GO:0031460">
    <property type="term" value="P:glycine betaine transport"/>
    <property type="evidence" value="ECO:0007669"/>
    <property type="project" value="TreeGrafter"/>
</dbReference>
<sequence>MILPTIIESLKGPRSVSRNSVLLVLMPILVLALLGLDLLSVQPNRIAAGQGYSLIDIVGVGVAMLLALLPISVILLAWKETKGRLWLCLGLVTLMLLAMPWGIAWFSSVSIGEDQPYARVGLGSGLWVMLFLLMLMMIELKGRLSLSRFLWAGLWLVILGSTLAAILGGWLDPLSLMQEYRSRSDQFIEALRYHALLVGTAVGISLFVAAGLCLAMRRSQALRGGVFSLLSIIQTIPSLALFGLLLAPLAWLGATYPWLGEMGVQGIGWTPALLALIGYSLLPMTRNAYVALDGVEANLIESARGMGMSPRQIFLQVRLPLALPVMIEGVRITSVQAIGLAAVAALIGAGGLGTFIFQGLGQAAMDMVLLGALPIILMALIVDGLLSALSASLRKGRLNG</sequence>
<evidence type="ECO:0000313" key="9">
    <source>
        <dbReference type="Proteomes" id="UP000321272"/>
    </source>
</evidence>
<feature type="transmembrane region" description="Helical" evidence="6">
    <location>
        <begin position="21"/>
        <end position="41"/>
    </location>
</feature>
<keyword evidence="4 6" id="KW-1133">Transmembrane helix</keyword>
<feature type="transmembrane region" description="Helical" evidence="6">
    <location>
        <begin position="367"/>
        <end position="389"/>
    </location>
</feature>
<keyword evidence="3 6" id="KW-0812">Transmembrane</keyword>
<comment type="subcellular location">
    <subcellularLocation>
        <location evidence="1 6">Cell membrane</location>
        <topology evidence="1 6">Multi-pass membrane protein</topology>
    </subcellularLocation>
</comment>
<keyword evidence="9" id="KW-1185">Reference proteome</keyword>
<feature type="transmembrane region" description="Helical" evidence="6">
    <location>
        <begin position="226"/>
        <end position="251"/>
    </location>
</feature>
<dbReference type="SUPFAM" id="SSF161098">
    <property type="entry name" value="MetI-like"/>
    <property type="match status" value="1"/>
</dbReference>
<evidence type="ECO:0000256" key="5">
    <source>
        <dbReference type="ARBA" id="ARBA00023136"/>
    </source>
</evidence>
<dbReference type="GO" id="GO:0005886">
    <property type="term" value="C:plasma membrane"/>
    <property type="evidence" value="ECO:0007669"/>
    <property type="project" value="UniProtKB-SubCell"/>
</dbReference>
<comment type="similarity">
    <text evidence="6">Belongs to the binding-protein-dependent transport system permease family.</text>
</comment>
<dbReference type="AlphaFoldDB" id="A0A5B8SUA7"/>
<evidence type="ECO:0000313" key="8">
    <source>
        <dbReference type="EMBL" id="QEA39864.1"/>
    </source>
</evidence>
<feature type="transmembrane region" description="Helical" evidence="6">
    <location>
        <begin position="149"/>
        <end position="171"/>
    </location>
</feature>
<dbReference type="PANTHER" id="PTHR30177">
    <property type="entry name" value="GLYCINE BETAINE/L-PROLINE TRANSPORT SYSTEM PERMEASE PROTEIN PROW"/>
    <property type="match status" value="1"/>
</dbReference>
<evidence type="ECO:0000256" key="1">
    <source>
        <dbReference type="ARBA" id="ARBA00004651"/>
    </source>
</evidence>
<gene>
    <name evidence="8" type="ORF">FGL86_12820</name>
</gene>
<feature type="domain" description="ABC transmembrane type-1" evidence="7">
    <location>
        <begin position="191"/>
        <end position="386"/>
    </location>
</feature>
<dbReference type="PROSITE" id="PS50928">
    <property type="entry name" value="ABC_TM1"/>
    <property type="match status" value="1"/>
</dbReference>
<feature type="transmembrane region" description="Helical" evidence="6">
    <location>
        <begin position="337"/>
        <end position="361"/>
    </location>
</feature>
<dbReference type="OrthoDB" id="9801163at2"/>
<feature type="transmembrane region" description="Helical" evidence="6">
    <location>
        <begin position="85"/>
        <end position="105"/>
    </location>
</feature>
<feature type="transmembrane region" description="Helical" evidence="6">
    <location>
        <begin position="191"/>
        <end position="214"/>
    </location>
</feature>
<feature type="transmembrane region" description="Helical" evidence="6">
    <location>
        <begin position="117"/>
        <end position="137"/>
    </location>
</feature>
<reference evidence="8 9" key="1">
    <citation type="submission" date="2019-06" db="EMBL/GenBank/DDBJ databases">
        <title>Genome analyses of bacteria isolated from kimchi.</title>
        <authorList>
            <person name="Lee S."/>
            <person name="Ahn S."/>
            <person name="Roh S."/>
        </authorList>
    </citation>
    <scope>NUCLEOTIDE SEQUENCE [LARGE SCALE GENOMIC DNA]</scope>
    <source>
        <strain evidence="8 9">CBA4606</strain>
    </source>
</reference>
<dbReference type="KEGG" id="paur:FGL86_12820"/>
<dbReference type="Proteomes" id="UP000321272">
    <property type="component" value="Chromosome"/>
</dbReference>
<dbReference type="InterPro" id="IPR035906">
    <property type="entry name" value="MetI-like_sf"/>
</dbReference>
<keyword evidence="5 6" id="KW-0472">Membrane</keyword>
<proteinExistence type="inferred from homology"/>
<feature type="transmembrane region" description="Helical" evidence="6">
    <location>
        <begin position="263"/>
        <end position="282"/>
    </location>
</feature>
<evidence type="ECO:0000256" key="2">
    <source>
        <dbReference type="ARBA" id="ARBA00022448"/>
    </source>
</evidence>
<organism evidence="8 9">
    <name type="scientific">Pistricoccus aurantiacus</name>
    <dbReference type="NCBI Taxonomy" id="1883414"/>
    <lineage>
        <taxon>Bacteria</taxon>
        <taxon>Pseudomonadati</taxon>
        <taxon>Pseudomonadota</taxon>
        <taxon>Gammaproteobacteria</taxon>
        <taxon>Oceanospirillales</taxon>
        <taxon>Halomonadaceae</taxon>
        <taxon>Pistricoccus</taxon>
    </lineage>
</organism>
<dbReference type="GO" id="GO:0055085">
    <property type="term" value="P:transmembrane transport"/>
    <property type="evidence" value="ECO:0007669"/>
    <property type="project" value="InterPro"/>
</dbReference>
<evidence type="ECO:0000259" key="7">
    <source>
        <dbReference type="PROSITE" id="PS50928"/>
    </source>
</evidence>
<dbReference type="Gene3D" id="1.10.3720.10">
    <property type="entry name" value="MetI-like"/>
    <property type="match status" value="1"/>
</dbReference>
<accession>A0A5B8SUA7</accession>
<name>A0A5B8SUA7_9GAMM</name>
<dbReference type="EMBL" id="CP042382">
    <property type="protein sequence ID" value="QEA39864.1"/>
    <property type="molecule type" value="Genomic_DNA"/>
</dbReference>
<dbReference type="InterPro" id="IPR051204">
    <property type="entry name" value="ABC_transp_perm/SBD"/>
</dbReference>
<keyword evidence="2 6" id="KW-0813">Transport</keyword>
<evidence type="ECO:0000256" key="3">
    <source>
        <dbReference type="ARBA" id="ARBA00022692"/>
    </source>
</evidence>
<protein>
    <submittedName>
        <fullName evidence="8">ABC transporter permease</fullName>
    </submittedName>
</protein>
<feature type="transmembrane region" description="Helical" evidence="6">
    <location>
        <begin position="53"/>
        <end position="78"/>
    </location>
</feature>
<dbReference type="InterPro" id="IPR000515">
    <property type="entry name" value="MetI-like"/>
</dbReference>
<evidence type="ECO:0000256" key="6">
    <source>
        <dbReference type="RuleBase" id="RU363032"/>
    </source>
</evidence>